<gene>
    <name evidence="7" type="ORF">POPTR_011G031700</name>
</gene>
<dbReference type="CDD" id="cd08958">
    <property type="entry name" value="FR_SDR_e"/>
    <property type="match status" value="1"/>
</dbReference>
<dbReference type="Gene3D" id="3.40.50.720">
    <property type="entry name" value="NAD(P)-binding Rossmann-like Domain"/>
    <property type="match status" value="1"/>
</dbReference>
<evidence type="ECO:0000313" key="7">
    <source>
        <dbReference type="EMBL" id="RQO97416.1"/>
    </source>
</evidence>
<reference evidence="7 8" key="1">
    <citation type="journal article" date="2006" name="Science">
        <title>The genome of black cottonwood, Populus trichocarpa (Torr. &amp; Gray).</title>
        <authorList>
            <person name="Tuskan G.A."/>
            <person name="Difazio S."/>
            <person name="Jansson S."/>
            <person name="Bohlmann J."/>
            <person name="Grigoriev I."/>
            <person name="Hellsten U."/>
            <person name="Putnam N."/>
            <person name="Ralph S."/>
            <person name="Rombauts S."/>
            <person name="Salamov A."/>
            <person name="Schein J."/>
            <person name="Sterck L."/>
            <person name="Aerts A."/>
            <person name="Bhalerao R.R."/>
            <person name="Bhalerao R.P."/>
            <person name="Blaudez D."/>
            <person name="Boerjan W."/>
            <person name="Brun A."/>
            <person name="Brunner A."/>
            <person name="Busov V."/>
            <person name="Campbell M."/>
            <person name="Carlson J."/>
            <person name="Chalot M."/>
            <person name="Chapman J."/>
            <person name="Chen G.L."/>
            <person name="Cooper D."/>
            <person name="Coutinho P.M."/>
            <person name="Couturier J."/>
            <person name="Covert S."/>
            <person name="Cronk Q."/>
            <person name="Cunningham R."/>
            <person name="Davis J."/>
            <person name="Degroeve S."/>
            <person name="Dejardin A."/>
            <person name="Depamphilis C."/>
            <person name="Detter J."/>
            <person name="Dirks B."/>
            <person name="Dubchak I."/>
            <person name="Duplessis S."/>
            <person name="Ehlting J."/>
            <person name="Ellis B."/>
            <person name="Gendler K."/>
            <person name="Goodstein D."/>
            <person name="Gribskov M."/>
            <person name="Grimwood J."/>
            <person name="Groover A."/>
            <person name="Gunter L."/>
            <person name="Hamberger B."/>
            <person name="Heinze B."/>
            <person name="Helariutta Y."/>
            <person name="Henrissat B."/>
            <person name="Holligan D."/>
            <person name="Holt R."/>
            <person name="Huang W."/>
            <person name="Islam-Faridi N."/>
            <person name="Jones S."/>
            <person name="Jones-Rhoades M."/>
            <person name="Jorgensen R."/>
            <person name="Joshi C."/>
            <person name="Kangasjarvi J."/>
            <person name="Karlsson J."/>
            <person name="Kelleher C."/>
            <person name="Kirkpatrick R."/>
            <person name="Kirst M."/>
            <person name="Kohler A."/>
            <person name="Kalluri U."/>
            <person name="Larimer F."/>
            <person name="Leebens-Mack J."/>
            <person name="Leple J.C."/>
            <person name="Locascio P."/>
            <person name="Lou Y."/>
            <person name="Lucas S."/>
            <person name="Martin F."/>
            <person name="Montanini B."/>
            <person name="Napoli C."/>
            <person name="Nelson D.R."/>
            <person name="Nelson C."/>
            <person name="Nieminen K."/>
            <person name="Nilsson O."/>
            <person name="Pereda V."/>
            <person name="Peter G."/>
            <person name="Philippe R."/>
            <person name="Pilate G."/>
            <person name="Poliakov A."/>
            <person name="Razumovskaya J."/>
            <person name="Richardson P."/>
            <person name="Rinaldi C."/>
            <person name="Ritland K."/>
            <person name="Rouze P."/>
            <person name="Ryaboy D."/>
            <person name="Schmutz J."/>
            <person name="Schrader J."/>
            <person name="Segerman B."/>
            <person name="Shin H."/>
            <person name="Siddiqui A."/>
            <person name="Sterky F."/>
            <person name="Terry A."/>
            <person name="Tsai C.J."/>
            <person name="Uberbacher E."/>
            <person name="Unneberg P."/>
            <person name="Vahala J."/>
            <person name="Wall K."/>
            <person name="Wessler S."/>
            <person name="Yang G."/>
            <person name="Yin T."/>
            <person name="Douglas C."/>
            <person name="Marra M."/>
            <person name="Sandberg G."/>
            <person name="Van de Peer Y."/>
            <person name="Rokhsar D."/>
        </authorList>
    </citation>
    <scope>NUCLEOTIDE SEQUENCE [LARGE SCALE GENOMIC DNA]</scope>
    <source>
        <strain evidence="8">cv. Nisqually</strain>
    </source>
</reference>
<comment type="similarity">
    <text evidence="5">Belongs to the NAD(P)-dependent epimerase/dehydratase family. Dihydroflavonol-4-reductase subfamily.</text>
</comment>
<name>A0A3N7FPX2_POPTR</name>
<dbReference type="SUPFAM" id="SSF51735">
    <property type="entry name" value="NAD(P)-binding Rossmann-fold domains"/>
    <property type="match status" value="1"/>
</dbReference>
<dbReference type="PANTHER" id="PTHR10366:SF288">
    <property type="entry name" value="ANTHOCYANIDIN REDUCTASE"/>
    <property type="match status" value="1"/>
</dbReference>
<keyword evidence="8" id="KW-1185">Reference proteome</keyword>
<dbReference type="FunFam" id="3.40.50.720:FF:000085">
    <property type="entry name" value="Dihydroflavonol reductase"/>
    <property type="match status" value="1"/>
</dbReference>
<evidence type="ECO:0000256" key="4">
    <source>
        <dbReference type="ARBA" id="ARBA00023241"/>
    </source>
</evidence>
<keyword evidence="3" id="KW-0560">Oxidoreductase</keyword>
<keyword evidence="4" id="KW-0284">Flavonoid biosynthesis</keyword>
<dbReference type="GO" id="GO:0016616">
    <property type="term" value="F:oxidoreductase activity, acting on the CH-OH group of donors, NAD or NADP as acceptor"/>
    <property type="evidence" value="ECO:0000318"/>
    <property type="project" value="GO_Central"/>
</dbReference>
<dbReference type="InterPro" id="IPR036291">
    <property type="entry name" value="NAD(P)-bd_dom_sf"/>
</dbReference>
<evidence type="ECO:0000259" key="6">
    <source>
        <dbReference type="Pfam" id="PF01370"/>
    </source>
</evidence>
<dbReference type="EMBL" id="CM009300">
    <property type="protein sequence ID" value="RQO97416.1"/>
    <property type="molecule type" value="Genomic_DNA"/>
</dbReference>
<organism evidence="7 8">
    <name type="scientific">Populus trichocarpa</name>
    <name type="common">Western balsam poplar</name>
    <name type="synonym">Populus balsamifera subsp. trichocarpa</name>
    <dbReference type="NCBI Taxonomy" id="3694"/>
    <lineage>
        <taxon>Eukaryota</taxon>
        <taxon>Viridiplantae</taxon>
        <taxon>Streptophyta</taxon>
        <taxon>Embryophyta</taxon>
        <taxon>Tracheophyta</taxon>
        <taxon>Spermatophyta</taxon>
        <taxon>Magnoliopsida</taxon>
        <taxon>eudicotyledons</taxon>
        <taxon>Gunneridae</taxon>
        <taxon>Pentapetalae</taxon>
        <taxon>rosids</taxon>
        <taxon>fabids</taxon>
        <taxon>Malpighiales</taxon>
        <taxon>Salicaceae</taxon>
        <taxon>Saliceae</taxon>
        <taxon>Populus</taxon>
    </lineage>
</organism>
<keyword evidence="2" id="KW-0521">NADP</keyword>
<evidence type="ECO:0000256" key="5">
    <source>
        <dbReference type="ARBA" id="ARBA00023445"/>
    </source>
</evidence>
<dbReference type="Pfam" id="PF01370">
    <property type="entry name" value="Epimerase"/>
    <property type="match status" value="1"/>
</dbReference>
<accession>A0A3N7FPX2</accession>
<feature type="domain" description="NAD-dependent epimerase/dehydratase" evidence="6">
    <location>
        <begin position="42"/>
        <end position="297"/>
    </location>
</feature>
<dbReference type="Proteomes" id="UP000006729">
    <property type="component" value="Chromosome 11"/>
</dbReference>
<evidence type="ECO:0000256" key="3">
    <source>
        <dbReference type="ARBA" id="ARBA00023002"/>
    </source>
</evidence>
<protein>
    <recommendedName>
        <fullName evidence="6">NAD-dependent epimerase/dehydratase domain-containing protein</fullName>
    </recommendedName>
</protein>
<evidence type="ECO:0000256" key="1">
    <source>
        <dbReference type="ARBA" id="ARBA00004966"/>
    </source>
</evidence>
<dbReference type="GO" id="GO:0033729">
    <property type="term" value="F:anthocyanidin reductase activity"/>
    <property type="evidence" value="ECO:0000318"/>
    <property type="project" value="GO_Central"/>
</dbReference>
<dbReference type="FunCoup" id="A0A3N7FPX2">
    <property type="interactions" value="160"/>
</dbReference>
<evidence type="ECO:0000256" key="2">
    <source>
        <dbReference type="ARBA" id="ARBA00022857"/>
    </source>
</evidence>
<dbReference type="InterPro" id="IPR001509">
    <property type="entry name" value="Epimerase_deHydtase"/>
</dbReference>
<dbReference type="AlphaFoldDB" id="A0A3N7FPX2"/>
<proteinExistence type="inferred from homology"/>
<comment type="pathway">
    <text evidence="1">Secondary metabolite biosynthesis; flavonoid biosynthesis.</text>
</comment>
<evidence type="ECO:0000313" key="8">
    <source>
        <dbReference type="Proteomes" id="UP000006729"/>
    </source>
</evidence>
<dbReference type="PANTHER" id="PTHR10366">
    <property type="entry name" value="NAD DEPENDENT EPIMERASE/DEHYDRATASE"/>
    <property type="match status" value="1"/>
</dbReference>
<sequence length="375" mass="41094">MHPPMEELNQIKFIFNLARKNSDMIHIFSSSMASQTKKNTACVIGGTGFVASLLIKLLLEKGYAVNTTVRDPVTTQSFLHADNQKKIAHLIALQNLGDLNIFGADLTNEESFNAPIACCDLVFHVATPVNFASEDPENDMIKPAIQGVHNVLKACAKAKTVQRVILTSSAAAVSINKLNGTGLVMDEKNWTDVEFLTSEKPPTWGYPASKTLAEKAAWKFAEENNIDLITVIPSLMTGPSFTPHIPDSINLAMSLITGNKFLINGLKGMQMLSGSISITHVEDVCRAHIFLAEKESASGRYICCGVNTSVVELAKFLNKRYPQYQVPTDCGDFPSEAKLIITSEKLSSEGFSFKYGIEETYDQTVEYFKANGLLN</sequence>
<dbReference type="STRING" id="3694.A0A3N7FPX2"/>
<dbReference type="GO" id="GO:0009813">
    <property type="term" value="P:flavonoid biosynthetic process"/>
    <property type="evidence" value="ECO:0007669"/>
    <property type="project" value="UniProtKB-KW"/>
</dbReference>
<dbReference type="InParanoid" id="A0A3N7FPX2"/>
<dbReference type="InterPro" id="IPR050425">
    <property type="entry name" value="NAD(P)_dehydrat-like"/>
</dbReference>